<feature type="domain" description="Major facilitator superfamily (MFS) profile" evidence="9">
    <location>
        <begin position="3"/>
        <end position="452"/>
    </location>
</feature>
<dbReference type="PANTHER" id="PTHR48022">
    <property type="entry name" value="PLASTIDIC GLUCOSE TRANSPORTER 4"/>
    <property type="match status" value="1"/>
</dbReference>
<evidence type="ECO:0000256" key="7">
    <source>
        <dbReference type="RuleBase" id="RU003346"/>
    </source>
</evidence>
<dbReference type="SUPFAM" id="SSF103473">
    <property type="entry name" value="MFS general substrate transporter"/>
    <property type="match status" value="1"/>
</dbReference>
<dbReference type="InterPro" id="IPR003663">
    <property type="entry name" value="Sugar/inositol_transpt"/>
</dbReference>
<comment type="similarity">
    <text evidence="2 7">Belongs to the major facilitator superfamily. Sugar transporter (TC 2.A.1.1) family.</text>
</comment>
<feature type="transmembrane region" description="Helical" evidence="8">
    <location>
        <begin position="329"/>
        <end position="350"/>
    </location>
</feature>
<feature type="transmembrane region" description="Helical" evidence="8">
    <location>
        <begin position="174"/>
        <end position="195"/>
    </location>
</feature>
<evidence type="ECO:0000256" key="6">
    <source>
        <dbReference type="ARBA" id="ARBA00023136"/>
    </source>
</evidence>
<keyword evidence="3 7" id="KW-0813">Transport</keyword>
<dbReference type="PRINTS" id="PR00171">
    <property type="entry name" value="SUGRTRNSPORT"/>
</dbReference>
<gene>
    <name evidence="10" type="ORF">BABINDRAFT_169770</name>
</gene>
<dbReference type="OrthoDB" id="2241241at2759"/>
<dbReference type="Gene3D" id="1.20.1250.20">
    <property type="entry name" value="MFS general substrate transporter like domains"/>
    <property type="match status" value="1"/>
</dbReference>
<evidence type="ECO:0000313" key="11">
    <source>
        <dbReference type="Proteomes" id="UP000094336"/>
    </source>
</evidence>
<evidence type="ECO:0000256" key="1">
    <source>
        <dbReference type="ARBA" id="ARBA00004141"/>
    </source>
</evidence>
<feature type="transmembrane region" description="Helical" evidence="8">
    <location>
        <begin position="79"/>
        <end position="98"/>
    </location>
</feature>
<dbReference type="GO" id="GO:0005886">
    <property type="term" value="C:plasma membrane"/>
    <property type="evidence" value="ECO:0007669"/>
    <property type="project" value="TreeGrafter"/>
</dbReference>
<dbReference type="InterPro" id="IPR005829">
    <property type="entry name" value="Sugar_transporter_CS"/>
</dbReference>
<comment type="subcellular location">
    <subcellularLocation>
        <location evidence="1">Membrane</location>
        <topology evidence="1">Multi-pass membrane protein</topology>
    </subcellularLocation>
</comment>
<dbReference type="InterPro" id="IPR005828">
    <property type="entry name" value="MFS_sugar_transport-like"/>
</dbReference>
<evidence type="ECO:0000256" key="5">
    <source>
        <dbReference type="ARBA" id="ARBA00022989"/>
    </source>
</evidence>
<dbReference type="PANTHER" id="PTHR48022:SF50">
    <property type="entry name" value="HEXOSE TRANSPORTER HXT14"/>
    <property type="match status" value="1"/>
</dbReference>
<proteinExistence type="inferred from homology"/>
<feature type="transmembrane region" description="Helical" evidence="8">
    <location>
        <begin position="141"/>
        <end position="162"/>
    </location>
</feature>
<dbReference type="AlphaFoldDB" id="A0A1E3QY08"/>
<reference evidence="11" key="1">
    <citation type="submission" date="2016-05" db="EMBL/GenBank/DDBJ databases">
        <title>Comparative genomics of biotechnologically important yeasts.</title>
        <authorList>
            <consortium name="DOE Joint Genome Institute"/>
            <person name="Riley R."/>
            <person name="Haridas S."/>
            <person name="Wolfe K.H."/>
            <person name="Lopes M.R."/>
            <person name="Hittinger C.T."/>
            <person name="Goker M."/>
            <person name="Salamov A."/>
            <person name="Wisecaver J."/>
            <person name="Long T.M."/>
            <person name="Aerts A.L."/>
            <person name="Barry K."/>
            <person name="Choi C."/>
            <person name="Clum A."/>
            <person name="Coughlan A.Y."/>
            <person name="Deshpande S."/>
            <person name="Douglass A.P."/>
            <person name="Hanson S.J."/>
            <person name="Klenk H.-P."/>
            <person name="Labutti K."/>
            <person name="Lapidus A."/>
            <person name="Lindquist E."/>
            <person name="Lipzen A."/>
            <person name="Meier-Kolthoff J.P."/>
            <person name="Ohm R.A."/>
            <person name="Otillar R.P."/>
            <person name="Pangilinan J."/>
            <person name="Peng Y."/>
            <person name="Rokas A."/>
            <person name="Rosa C.A."/>
            <person name="Scheuner C."/>
            <person name="Sibirny A.A."/>
            <person name="Slot J.C."/>
            <person name="Stielow J.B."/>
            <person name="Sun H."/>
            <person name="Kurtzman C.P."/>
            <person name="Blackwell M."/>
            <person name="Grigoriev I.V."/>
            <person name="Jeffries T.W."/>
        </authorList>
    </citation>
    <scope>NUCLEOTIDE SEQUENCE [LARGE SCALE GENOMIC DNA]</scope>
    <source>
        <strain evidence="11">NRRL Y-12698</strain>
    </source>
</reference>
<dbReference type="EMBL" id="KV454426">
    <property type="protein sequence ID" value="ODQ82464.1"/>
    <property type="molecule type" value="Genomic_DNA"/>
</dbReference>
<keyword evidence="4 8" id="KW-0812">Transmembrane</keyword>
<dbReference type="GeneID" id="30148542"/>
<dbReference type="NCBIfam" id="TIGR00879">
    <property type="entry name" value="SP"/>
    <property type="match status" value="1"/>
</dbReference>
<name>A0A1E3QY08_9ASCO</name>
<protein>
    <recommendedName>
        <fullName evidence="9">Major facilitator superfamily (MFS) profile domain-containing protein</fullName>
    </recommendedName>
</protein>
<feature type="transmembrane region" description="Helical" evidence="8">
    <location>
        <begin position="424"/>
        <end position="448"/>
    </location>
</feature>
<evidence type="ECO:0000256" key="3">
    <source>
        <dbReference type="ARBA" id="ARBA00022448"/>
    </source>
</evidence>
<feature type="transmembrane region" description="Helical" evidence="8">
    <location>
        <begin position="258"/>
        <end position="281"/>
    </location>
</feature>
<dbReference type="PROSITE" id="PS00217">
    <property type="entry name" value="SUGAR_TRANSPORT_2"/>
    <property type="match status" value="1"/>
</dbReference>
<dbReference type="PROSITE" id="PS50850">
    <property type="entry name" value="MFS"/>
    <property type="match status" value="1"/>
</dbReference>
<feature type="transmembrane region" description="Helical" evidence="8">
    <location>
        <begin position="362"/>
        <end position="387"/>
    </location>
</feature>
<evidence type="ECO:0000313" key="10">
    <source>
        <dbReference type="EMBL" id="ODQ82464.1"/>
    </source>
</evidence>
<evidence type="ECO:0000256" key="2">
    <source>
        <dbReference type="ARBA" id="ARBA00010992"/>
    </source>
</evidence>
<sequence>MTLCVLISFGGFIVGWDTGTIGGISGMPKFKETYGTRVNNGTYALDSWVLGLVISTFNIGCMFGGFFFGSIGDTWGRRVGIMSTAVILFFGLAVQIVSHAVGSWYVFMIGRIIAGFSAGGIAVLCPMLIGESAPSSVRGSFVVFYQVMMTLGILFGQITTFATKTVYANSATSYLVPICIGFGIGFILIIAAFVAPESARFLVKIGSLTQAKESLAQLSDTSLDSIQLLAEFDVLLAAHNMDAALDKTSFFEVLKPKYFLRIAIGCTIMALQQLTGINYFFYYGTSLFSAAGIEDSYKTAIILGTVNVISSFFGVPLVEWLGRKKCLSLGALSMAVCMVTYASVGTLSLTKSDDTVNAYAGIGMIIVTCLYIFSFAVSWGPVAFVVVSELYPLRIKSHAMAIATSTTWIISFLIALMTPTITNIIGYCFGYVFSGCLVFAFGFVMLIVKETKGLSLEQVEEVYSPRISIPTQA</sequence>
<dbReference type="PROSITE" id="PS00216">
    <property type="entry name" value="SUGAR_TRANSPORT_1"/>
    <property type="match status" value="1"/>
</dbReference>
<keyword evidence="11" id="KW-1185">Reference proteome</keyword>
<evidence type="ECO:0000259" key="9">
    <source>
        <dbReference type="PROSITE" id="PS50850"/>
    </source>
</evidence>
<evidence type="ECO:0000256" key="8">
    <source>
        <dbReference type="SAM" id="Phobius"/>
    </source>
</evidence>
<dbReference type="InterPro" id="IPR036259">
    <property type="entry name" value="MFS_trans_sf"/>
</dbReference>
<feature type="transmembrane region" description="Helical" evidence="8">
    <location>
        <begin position="399"/>
        <end position="418"/>
    </location>
</feature>
<keyword evidence="6 8" id="KW-0472">Membrane</keyword>
<dbReference type="STRING" id="984486.A0A1E3QY08"/>
<feature type="transmembrane region" description="Helical" evidence="8">
    <location>
        <begin position="46"/>
        <end position="67"/>
    </location>
</feature>
<feature type="transmembrane region" description="Helical" evidence="8">
    <location>
        <begin position="104"/>
        <end position="129"/>
    </location>
</feature>
<feature type="transmembrane region" description="Helical" evidence="8">
    <location>
        <begin position="301"/>
        <end position="322"/>
    </location>
</feature>
<dbReference type="InterPro" id="IPR050360">
    <property type="entry name" value="MFS_Sugar_Transporters"/>
</dbReference>
<dbReference type="InterPro" id="IPR020846">
    <property type="entry name" value="MFS_dom"/>
</dbReference>
<evidence type="ECO:0000256" key="4">
    <source>
        <dbReference type="ARBA" id="ARBA00022692"/>
    </source>
</evidence>
<dbReference type="GO" id="GO:0005351">
    <property type="term" value="F:carbohydrate:proton symporter activity"/>
    <property type="evidence" value="ECO:0007669"/>
    <property type="project" value="TreeGrafter"/>
</dbReference>
<dbReference type="RefSeq" id="XP_018987792.1">
    <property type="nucleotide sequence ID" value="XM_019130689.1"/>
</dbReference>
<organism evidence="10 11">
    <name type="scientific">Babjeviella inositovora NRRL Y-12698</name>
    <dbReference type="NCBI Taxonomy" id="984486"/>
    <lineage>
        <taxon>Eukaryota</taxon>
        <taxon>Fungi</taxon>
        <taxon>Dikarya</taxon>
        <taxon>Ascomycota</taxon>
        <taxon>Saccharomycotina</taxon>
        <taxon>Pichiomycetes</taxon>
        <taxon>Serinales incertae sedis</taxon>
        <taxon>Babjeviella</taxon>
    </lineage>
</organism>
<dbReference type="Pfam" id="PF00083">
    <property type="entry name" value="Sugar_tr"/>
    <property type="match status" value="1"/>
</dbReference>
<dbReference type="Proteomes" id="UP000094336">
    <property type="component" value="Unassembled WGS sequence"/>
</dbReference>
<keyword evidence="5 8" id="KW-1133">Transmembrane helix</keyword>
<accession>A0A1E3QY08</accession>